<dbReference type="EMBL" id="BGPR01085312">
    <property type="protein sequence ID" value="GBL98925.1"/>
    <property type="molecule type" value="Genomic_DNA"/>
</dbReference>
<accession>A0A4Y2C575</accession>
<dbReference type="EMBL" id="BGPR01085293">
    <property type="protein sequence ID" value="GBL98824.1"/>
    <property type="molecule type" value="Genomic_DNA"/>
</dbReference>
<evidence type="ECO:0000313" key="3">
    <source>
        <dbReference type="Proteomes" id="UP000499080"/>
    </source>
</evidence>
<evidence type="ECO:0000313" key="1">
    <source>
        <dbReference type="EMBL" id="GBL98824.1"/>
    </source>
</evidence>
<protein>
    <submittedName>
        <fullName evidence="2">Uncharacterized protein</fullName>
    </submittedName>
</protein>
<name>A0A4Y2C575_ARAVE</name>
<gene>
    <name evidence="2" type="ORF">AVEN_212980_1</name>
    <name evidence="1" type="ORF">AVEN_4395_1</name>
</gene>
<organism evidence="2 3">
    <name type="scientific">Araneus ventricosus</name>
    <name type="common">Orbweaver spider</name>
    <name type="synonym">Epeira ventricosa</name>
    <dbReference type="NCBI Taxonomy" id="182803"/>
    <lineage>
        <taxon>Eukaryota</taxon>
        <taxon>Metazoa</taxon>
        <taxon>Ecdysozoa</taxon>
        <taxon>Arthropoda</taxon>
        <taxon>Chelicerata</taxon>
        <taxon>Arachnida</taxon>
        <taxon>Araneae</taxon>
        <taxon>Araneomorphae</taxon>
        <taxon>Entelegynae</taxon>
        <taxon>Araneoidea</taxon>
        <taxon>Araneidae</taxon>
        <taxon>Araneus</taxon>
    </lineage>
</organism>
<dbReference type="AlphaFoldDB" id="A0A4Y2C575"/>
<keyword evidence="3" id="KW-1185">Reference proteome</keyword>
<dbReference type="Proteomes" id="UP000499080">
    <property type="component" value="Unassembled WGS sequence"/>
</dbReference>
<sequence>MSNLLQACRFAEQDCCKLKLLSGLFSSYYIRYKFLSLFCLMGPWWRSGKVPTPGSEDSRPETRFYCKSVVHMGPLQAKSYVGGQTSFRWRGVEVWRGAASSAVVFDI</sequence>
<comment type="caution">
    <text evidence="2">The sequence shown here is derived from an EMBL/GenBank/DDBJ whole genome shotgun (WGS) entry which is preliminary data.</text>
</comment>
<proteinExistence type="predicted"/>
<evidence type="ECO:0000313" key="2">
    <source>
        <dbReference type="EMBL" id="GBL98925.1"/>
    </source>
</evidence>
<reference evidence="2 3" key="1">
    <citation type="journal article" date="2019" name="Sci. Rep.">
        <title>Orb-weaving spider Araneus ventricosus genome elucidates the spidroin gene catalogue.</title>
        <authorList>
            <person name="Kono N."/>
            <person name="Nakamura H."/>
            <person name="Ohtoshi R."/>
            <person name="Moran D.A.P."/>
            <person name="Shinohara A."/>
            <person name="Yoshida Y."/>
            <person name="Fujiwara M."/>
            <person name="Mori M."/>
            <person name="Tomita M."/>
            <person name="Arakawa K."/>
        </authorList>
    </citation>
    <scope>NUCLEOTIDE SEQUENCE [LARGE SCALE GENOMIC DNA]</scope>
</reference>